<dbReference type="OrthoDB" id="193905at2759"/>
<dbReference type="Gene3D" id="1.20.1640.10">
    <property type="entry name" value="Multidrug efflux transporter AcrB transmembrane domain"/>
    <property type="match status" value="2"/>
</dbReference>
<comment type="similarity">
    <text evidence="6">Belongs to the dispatched family.</text>
</comment>
<dbReference type="RefSeq" id="XP_030069562.1">
    <property type="nucleotide sequence ID" value="XM_030213702.1"/>
</dbReference>
<feature type="transmembrane region" description="Helical" evidence="7">
    <location>
        <begin position="569"/>
        <end position="593"/>
    </location>
</feature>
<dbReference type="InterPro" id="IPR000731">
    <property type="entry name" value="SSD"/>
</dbReference>
<dbReference type="PANTHER" id="PTHR45951:SF2">
    <property type="entry name" value="PROTEIN DISPATCHED HOMOLOG 2"/>
    <property type="match status" value="1"/>
</dbReference>
<evidence type="ECO:0000256" key="1">
    <source>
        <dbReference type="ARBA" id="ARBA00004141"/>
    </source>
</evidence>
<dbReference type="SUPFAM" id="SSF82866">
    <property type="entry name" value="Multidrug efflux transporter AcrB transmembrane domain"/>
    <property type="match status" value="2"/>
</dbReference>
<feature type="transmembrane region" description="Helical" evidence="7">
    <location>
        <begin position="645"/>
        <end position="664"/>
    </location>
</feature>
<evidence type="ECO:0000313" key="9">
    <source>
        <dbReference type="Proteomes" id="UP000515156"/>
    </source>
</evidence>
<dbReference type="GO" id="GO:0022857">
    <property type="term" value="F:transmembrane transporter activity"/>
    <property type="evidence" value="ECO:0007669"/>
    <property type="project" value="TreeGrafter"/>
</dbReference>
<feature type="transmembrane region" description="Helical" evidence="7">
    <location>
        <begin position="196"/>
        <end position="218"/>
    </location>
</feature>
<reference evidence="10" key="1">
    <citation type="submission" date="2025-08" db="UniProtKB">
        <authorList>
            <consortium name="RefSeq"/>
        </authorList>
    </citation>
    <scope>IDENTIFICATION</scope>
</reference>
<evidence type="ECO:0000256" key="3">
    <source>
        <dbReference type="ARBA" id="ARBA00022989"/>
    </source>
</evidence>
<protein>
    <submittedName>
        <fullName evidence="10">Protein dispatched homolog 2</fullName>
    </submittedName>
</protein>
<dbReference type="PROSITE" id="PS50156">
    <property type="entry name" value="SSD"/>
    <property type="match status" value="1"/>
</dbReference>
<name>A0A6P7YQM1_9AMPH</name>
<keyword evidence="4 7" id="KW-0472">Membrane</keyword>
<evidence type="ECO:0000256" key="2">
    <source>
        <dbReference type="ARBA" id="ARBA00022692"/>
    </source>
</evidence>
<dbReference type="FunFam" id="1.20.1640.10:FF:000011">
    <property type="entry name" value="Dispatched RND transporter family member 1"/>
    <property type="match status" value="1"/>
</dbReference>
<feature type="transmembrane region" description="Helical" evidence="7">
    <location>
        <begin position="996"/>
        <end position="1015"/>
    </location>
</feature>
<keyword evidence="2 7" id="KW-0812">Transmembrane</keyword>
<dbReference type="GeneID" id="115477087"/>
<evidence type="ECO:0000259" key="8">
    <source>
        <dbReference type="PROSITE" id="PS50156"/>
    </source>
</evidence>
<comment type="subcellular location">
    <subcellularLocation>
        <location evidence="1">Membrane</location>
        <topology evidence="1">Multi-pass membrane protein</topology>
    </subcellularLocation>
</comment>
<organism evidence="9 10">
    <name type="scientific">Microcaecilia unicolor</name>
    <dbReference type="NCBI Taxonomy" id="1415580"/>
    <lineage>
        <taxon>Eukaryota</taxon>
        <taxon>Metazoa</taxon>
        <taxon>Chordata</taxon>
        <taxon>Craniata</taxon>
        <taxon>Vertebrata</taxon>
        <taxon>Euteleostomi</taxon>
        <taxon>Amphibia</taxon>
        <taxon>Gymnophiona</taxon>
        <taxon>Siphonopidae</taxon>
        <taxon>Microcaecilia</taxon>
    </lineage>
</organism>
<evidence type="ECO:0000256" key="4">
    <source>
        <dbReference type="ARBA" id="ARBA00023136"/>
    </source>
</evidence>
<evidence type="ECO:0000313" key="10">
    <source>
        <dbReference type="RefSeq" id="XP_030069562.1"/>
    </source>
</evidence>
<dbReference type="Proteomes" id="UP000515156">
    <property type="component" value="Chromosome 9"/>
</dbReference>
<feature type="transmembrane region" description="Helical" evidence="7">
    <location>
        <begin position="511"/>
        <end position="533"/>
    </location>
</feature>
<evidence type="ECO:0000256" key="7">
    <source>
        <dbReference type="SAM" id="Phobius"/>
    </source>
</evidence>
<evidence type="ECO:0000256" key="5">
    <source>
        <dbReference type="ARBA" id="ARBA00023180"/>
    </source>
</evidence>
<feature type="transmembrane region" description="Helical" evidence="7">
    <location>
        <begin position="539"/>
        <end position="562"/>
    </location>
</feature>
<dbReference type="InParanoid" id="A0A6P7YQM1"/>
<keyword evidence="5" id="KW-0325">Glycoprotein</keyword>
<dbReference type="GO" id="GO:0016020">
    <property type="term" value="C:membrane"/>
    <property type="evidence" value="ECO:0007669"/>
    <property type="project" value="UniProtKB-SubCell"/>
</dbReference>
<feature type="transmembrane region" description="Helical" evidence="7">
    <location>
        <begin position="1021"/>
        <end position="1043"/>
    </location>
</feature>
<feature type="transmembrane region" description="Helical" evidence="7">
    <location>
        <begin position="1093"/>
        <end position="1116"/>
    </location>
</feature>
<feature type="transmembrane region" description="Helical" evidence="7">
    <location>
        <begin position="1050"/>
        <end position="1073"/>
    </location>
</feature>
<dbReference type="GO" id="GO:0007224">
    <property type="term" value="P:smoothened signaling pathway"/>
    <property type="evidence" value="ECO:0007669"/>
    <property type="project" value="TreeGrafter"/>
</dbReference>
<sequence length="1478" mass="167467">MQSVLASKQEQLGTSGDTGQAAMRAKAVSESCHAFGYVPGIERPEPRSTGVSLDRDSVCEVHQCLPSPCPNFARDHLPSSSCSYGPTYNQCNGQVPSSSRDSHQQHQYCNCHRQEARATYSMPHLPGHEERSTLCSHHSSVNPSDNVSQHQKTECQWKQWSHDEQHLRPLQHHIVTVRHDKAFKMPRSYSQVIADWPVAVLVLCSLMVLVCTLSGLLVGPLPDFSEPLLGFEPRDTDLGRKLVVWKNIQSHTGYKKTLSLYPYTEKSSYNDIDRNSRTDKVIHSKLKPRSRRMVEQDHGKDGSFCGPPGKSYSQLIFISKTAGSLWNLQAIQSMCQIEQVKIRSHPTFADLCERTDANECCPSWSLGNYIAALYNRTSCLEITQLDISHTLALLRSCAPDYHSGMLIPSCIGPRTGQEKHSQCAKVPEKCTRFSAIYQLLHYLVDKDFLSPQTKDYQVPSLKYSLLFLPTKKGASMMNIYQDNLESWNLFDNYTSITGMDLGLKPKLFKHYLILDTVYLVLAILAILLCMSFYVRSVFITFMVMIAIISSLMISFFLYTVAFRFTFFPFVNLTAIVILTSISANHAFVFFDLWSCSKVQNPTAGLLQWVSQTMHHFAYLMLVSSFTAGAAFFASYMSNITAVRLFAIYMGTSVLVNLVFMMTWLPASVVLFEHYIATNCMYKPEGYWNSSGHKRFILSFYHRLRDLRTTLSETSKLLFEKLLPCGVIKFRYIWICWFTALAIGGAYIACFNPKLKLPTSEMPSIQVFRLSHPFERYDAEYCHQFMFERVEHGEEQRMPIILVWGIMPIDNGDHFNPRSNGTLVTDATFTIQTPDTQKWLLDFCHKVKNQTFYYGDMEKKDTVCFMEEFLKWMGSRQCSQTDQNLNFCCNHFSFPYQSDVILHCMKMMIIEQSSDRTNAIDLGPRFDVKGNLVALVLEFQSVYHYSFNYSKAKVFYNKISHWLVNEIKTAPTGLKNGWFTSKLDLYSIQHSLSTETMMVIGLSIAISFVMLLLTTWNVLLSIFSVTAIGGTVLVTMGLLVLLEWQLNAVECLFISAAVGLSVDFTVNYCISYHLCPHSDRLSRVAFSLKQMSCATAMGASALFSAGVIMLPATVVAYRKLGIFIMMIKCISCAFASFFFQTLCCFFGPKRNCGQILWPCSSILKDYPDDTMQNGAFACREHEKQNRLLKAQGSNRDHEQYELQPLARNLSDSFDNSTCMSKLSNRPSVFSEDIQFQDMCPKVEIDHVLDVDTQTFQENVGHQATFNQCPALQTSSPYKQSISGVETEDNGERLCQDCRCQKYTQKPWNGSMMVHLHSASMEDEIQRDGSHGARDNVRLQSILNSGKKPLPEPENYEFSRCFYSSGSSFDVLNDSNETCLSDIDTSTKFVGSTCSSLDVGEIAASSCHSERGHLNKKRDTLRLSLKETVFDICPPTSQQNSTAWKNRAVLVNEGPIVLPNSRSDMPDVWIRRASDQQSSI</sequence>
<dbReference type="PANTHER" id="PTHR45951">
    <property type="entry name" value="PROTEIN DISPATCHED-RELATED"/>
    <property type="match status" value="1"/>
</dbReference>
<evidence type="ECO:0000256" key="6">
    <source>
        <dbReference type="ARBA" id="ARBA00038046"/>
    </source>
</evidence>
<feature type="transmembrane region" description="Helical" evidence="7">
    <location>
        <begin position="613"/>
        <end position="633"/>
    </location>
</feature>
<feature type="transmembrane region" description="Helical" evidence="7">
    <location>
        <begin position="1128"/>
        <end position="1147"/>
    </location>
</feature>
<accession>A0A6P7YQM1</accession>
<feature type="domain" description="SSD" evidence="8">
    <location>
        <begin position="534"/>
        <end position="670"/>
    </location>
</feature>
<dbReference type="KEGG" id="muo:115477087"/>
<dbReference type="FunCoup" id="A0A6P7YQM1">
    <property type="interactions" value="340"/>
</dbReference>
<proteinExistence type="inferred from homology"/>
<dbReference type="CTD" id="85455"/>
<gene>
    <name evidence="10" type="primary">DISP2</name>
</gene>
<keyword evidence="3 7" id="KW-1133">Transmembrane helix</keyword>
<dbReference type="InterPro" id="IPR052081">
    <property type="entry name" value="Dispatched_Hh_regulator"/>
</dbReference>
<keyword evidence="9" id="KW-1185">Reference proteome</keyword>
<feature type="transmembrane region" description="Helical" evidence="7">
    <location>
        <begin position="731"/>
        <end position="751"/>
    </location>
</feature>